<name>A0A0R2CPA6_9LACO</name>
<feature type="transmembrane region" description="Helical" evidence="1">
    <location>
        <begin position="28"/>
        <end position="51"/>
    </location>
</feature>
<keyword evidence="1" id="KW-1133">Transmembrane helix</keyword>
<dbReference type="EMBL" id="AYZI01000004">
    <property type="protein sequence ID" value="KRM91700.1"/>
    <property type="molecule type" value="Genomic_DNA"/>
</dbReference>
<protein>
    <submittedName>
        <fullName evidence="2">Uncharacterized protein</fullName>
    </submittedName>
</protein>
<keyword evidence="1" id="KW-0812">Transmembrane</keyword>
<keyword evidence="1" id="KW-0472">Membrane</keyword>
<gene>
    <name evidence="2" type="ORF">FC87_GL000837</name>
</gene>
<accession>A0A0R2CPA6</accession>
<reference evidence="2 3" key="1">
    <citation type="journal article" date="2015" name="Genome Announc.">
        <title>Expanding the biotechnology potential of lactobacilli through comparative genomics of 213 strains and associated genera.</title>
        <authorList>
            <person name="Sun Z."/>
            <person name="Harris H.M."/>
            <person name="McCann A."/>
            <person name="Guo C."/>
            <person name="Argimon S."/>
            <person name="Zhang W."/>
            <person name="Yang X."/>
            <person name="Jeffery I.B."/>
            <person name="Cooney J.C."/>
            <person name="Kagawa T.F."/>
            <person name="Liu W."/>
            <person name="Song Y."/>
            <person name="Salvetti E."/>
            <person name="Wrobel A."/>
            <person name="Rasinkangas P."/>
            <person name="Parkhill J."/>
            <person name="Rea M.C."/>
            <person name="O'Sullivan O."/>
            <person name="Ritari J."/>
            <person name="Douillard F.P."/>
            <person name="Paul Ross R."/>
            <person name="Yang R."/>
            <person name="Briner A.E."/>
            <person name="Felis G.E."/>
            <person name="de Vos W.M."/>
            <person name="Barrangou R."/>
            <person name="Klaenhammer T.R."/>
            <person name="Caufield P.W."/>
            <person name="Cui Y."/>
            <person name="Zhang H."/>
            <person name="O'Toole P.W."/>
        </authorList>
    </citation>
    <scope>NUCLEOTIDE SEQUENCE [LARGE SCALE GENOMIC DNA]</scope>
    <source>
        <strain evidence="2 3">DSM 22689</strain>
    </source>
</reference>
<evidence type="ECO:0000313" key="3">
    <source>
        <dbReference type="Proteomes" id="UP000051586"/>
    </source>
</evidence>
<sequence>MFNLFKVSLSVLFTAEKVGDSLISVNKNWITCLFTFKVSFAAHAFFILYYFY</sequence>
<organism evidence="2 3">
    <name type="scientific">Fructilactobacillus florum DSM 22689 = JCM 16035</name>
    <dbReference type="NCBI Taxonomy" id="1423745"/>
    <lineage>
        <taxon>Bacteria</taxon>
        <taxon>Bacillati</taxon>
        <taxon>Bacillota</taxon>
        <taxon>Bacilli</taxon>
        <taxon>Lactobacillales</taxon>
        <taxon>Lactobacillaceae</taxon>
        <taxon>Fructilactobacillus</taxon>
    </lineage>
</organism>
<dbReference type="AlphaFoldDB" id="A0A0R2CPA6"/>
<comment type="caution">
    <text evidence="2">The sequence shown here is derived from an EMBL/GenBank/DDBJ whole genome shotgun (WGS) entry which is preliminary data.</text>
</comment>
<proteinExistence type="predicted"/>
<dbReference type="PATRIC" id="fig|1423745.4.peg.887"/>
<dbReference type="Proteomes" id="UP000051586">
    <property type="component" value="Unassembled WGS sequence"/>
</dbReference>
<evidence type="ECO:0000256" key="1">
    <source>
        <dbReference type="SAM" id="Phobius"/>
    </source>
</evidence>
<evidence type="ECO:0000313" key="2">
    <source>
        <dbReference type="EMBL" id="KRM91700.1"/>
    </source>
</evidence>